<dbReference type="PANTHER" id="PTHR11742">
    <property type="entry name" value="MANNOSYL-OLIGOSACCHARIDE ALPHA-1,2-MANNOSIDASE-RELATED"/>
    <property type="match status" value="1"/>
</dbReference>
<protein>
    <recommendedName>
        <fullName evidence="21">alpha-1,2-Mannosidase</fullName>
        <ecNumber evidence="21">3.2.1.-</ecNumber>
    </recommendedName>
</protein>
<keyword evidence="13 20" id="KW-1015">Disulfide bond</keyword>
<feature type="active site" evidence="18">
    <location>
        <position position="409"/>
    </location>
</feature>
<dbReference type="GO" id="GO:0004571">
    <property type="term" value="F:mannosyl-oligosaccharide 1,2-alpha-mannosidase activity"/>
    <property type="evidence" value="ECO:0007669"/>
    <property type="project" value="UniProtKB-EC"/>
</dbReference>
<comment type="catalytic activity">
    <reaction evidence="17">
        <text>N(4)-(alpha-D-Man-(1-&gt;2)-alpha-D-Man-(1-&gt;2)-alpha-D-Man-(1-&gt;3)-[alpha-D-Man-(1-&gt;2)-alpha-D-Man-(1-&gt;3)-[alpha-D-Man-(1-&gt;2)-alpha-D-Man-(1-&gt;6)]-alpha-D-Man-(1-&gt;6)]-beta-D-Man-(1-&gt;4)-beta-D-GlcNAc-(1-&gt;4)-beta-D-GlcNAc)-L-asparaginyl-[protein] (N-glucan mannose isomer 9A1,2,3B1,2,3) + 4 H2O = N(4)-(alpha-D-Man-(1-&gt;3)-[alpha-D-Man-(1-&gt;3)-[alpha-D-Man-(1-&gt;6)]-alpha-D-Man-(1-&gt;6)]-beta-D-Man-(1-&gt;4)-beta-D-GlcNAc-(1-&gt;4)-beta-D-GlcNAc)-L-asparaginyl-[protein] (N-glucan mannose isomer 5A1,2) + 4 beta-D-mannose</text>
        <dbReference type="Rhea" id="RHEA:56008"/>
        <dbReference type="Rhea" id="RHEA-COMP:14356"/>
        <dbReference type="Rhea" id="RHEA-COMP:14367"/>
        <dbReference type="ChEBI" id="CHEBI:15377"/>
        <dbReference type="ChEBI" id="CHEBI:28563"/>
        <dbReference type="ChEBI" id="CHEBI:59087"/>
        <dbReference type="ChEBI" id="CHEBI:139493"/>
        <dbReference type="EC" id="3.2.1.113"/>
    </reaction>
</comment>
<evidence type="ECO:0000256" key="1">
    <source>
        <dbReference type="ARBA" id="ARBA00001913"/>
    </source>
</evidence>
<dbReference type="AlphaFoldDB" id="A0AAW2YSC9"/>
<evidence type="ECO:0000256" key="18">
    <source>
        <dbReference type="PIRSR" id="PIRSR601382-1"/>
    </source>
</evidence>
<evidence type="ECO:0000256" key="7">
    <source>
        <dbReference type="ARBA" id="ARBA00022801"/>
    </source>
</evidence>
<comment type="similarity">
    <text evidence="4 21">Belongs to the glycosyl hydrolase 47 family.</text>
</comment>
<evidence type="ECO:0000256" key="16">
    <source>
        <dbReference type="ARBA" id="ARBA00047669"/>
    </source>
</evidence>
<evidence type="ECO:0000313" key="24">
    <source>
        <dbReference type="EMBL" id="KAL0480040.1"/>
    </source>
</evidence>
<evidence type="ECO:0000256" key="13">
    <source>
        <dbReference type="ARBA" id="ARBA00023157"/>
    </source>
</evidence>
<comment type="catalytic activity">
    <reaction evidence="16">
        <text>N(4)-(alpha-D-Man-(1-&gt;2)-alpha-D-Man-(1-&gt;2)-alpha-D-Man-(1-&gt;3)-[alpha-D-Man-(1-&gt;3)-[alpha-D-Man-(1-&gt;2)-alpha-D-Man-(1-&gt;6)]-alpha-D-Man-(1-&gt;6)]-beta-D-Man-(1-&gt;4)-beta-D-GlcNAc-(1-&gt;4)-beta-D-GlcNAc)-L-asparaginyl-[protein] (N-glucan mannose isomer 8A1,2,3B1,3) + 3 H2O = N(4)-(alpha-D-Man-(1-&gt;3)-[alpha-D-Man-(1-&gt;3)-[alpha-D-Man-(1-&gt;6)]-alpha-D-Man-(1-&gt;6)]-beta-D-Man-(1-&gt;4)-beta-D-GlcNAc-(1-&gt;4)-beta-D-GlcNAc)-L-asparaginyl-[protein] (N-glucan mannose isomer 5A1,2) + 3 beta-D-mannose</text>
        <dbReference type="Rhea" id="RHEA:56028"/>
        <dbReference type="Rhea" id="RHEA-COMP:14358"/>
        <dbReference type="Rhea" id="RHEA-COMP:14367"/>
        <dbReference type="ChEBI" id="CHEBI:15377"/>
        <dbReference type="ChEBI" id="CHEBI:28563"/>
        <dbReference type="ChEBI" id="CHEBI:59087"/>
        <dbReference type="ChEBI" id="CHEBI:60628"/>
        <dbReference type="EC" id="3.2.1.113"/>
    </reaction>
</comment>
<evidence type="ECO:0000256" key="12">
    <source>
        <dbReference type="ARBA" id="ARBA00023136"/>
    </source>
</evidence>
<feature type="compositionally biased region" description="Polar residues" evidence="22">
    <location>
        <begin position="33"/>
        <end position="55"/>
    </location>
</feature>
<feature type="region of interest" description="Disordered" evidence="22">
    <location>
        <begin position="156"/>
        <end position="185"/>
    </location>
</feature>
<keyword evidence="25" id="KW-1185">Reference proteome</keyword>
<feature type="region of interest" description="Disordered" evidence="22">
    <location>
        <begin position="1"/>
        <end position="55"/>
    </location>
</feature>
<comment type="subcellular location">
    <subcellularLocation>
        <location evidence="2">Golgi apparatus membrane</location>
        <topology evidence="2">Single-pass type II membrane protein</topology>
    </subcellularLocation>
</comment>
<sequence length="642" mass="74140">MNNNSNLSIGVTKRNPRPVRHDEDVEDDPLTPSDPSYQRASTPTSLRSTFSDNKSSQNCSTAIYVIIAILVIAIIGVVALVASLSMENNQQPQIHVLPPEDTHGDHRVHHGYYDNEYEIHRNAEEERRKREIELERERENQANVEYEHIDQYNLHHQNQHGGHDRQEPHHQAEQQHHEPHVEVQNEETEMTLLEKREAVKGAFITAWQGYETYAFGHDELRPITNDYRDNFGGFGSTLIDSLDTMLLMGLTDEFHRCSTFVRNLDFKKDQYVSLFEFTIRHVGGLLGAFQLSHDRMFLDKARELADLLMPAFNTASGIPYTQINLATGESRNADWHKTQSILSEIGSLQVEYKYLSHHTGNPIYANKADRVLEVLESQHKSHPGLYSNYINTEEGTFAQEWFSLGALGDSFYEYLLKQYILTNDMKYWKVYRASVEGIKRNMVAKSQPNGWTYLAEYRNGQQQPKFDQLVCFVPGMLALGFKFAPQDEDRNILDDDLHLAKELMETCAHISFEQATGLAPEIASFANQTHDFSVQHPTYLLRPEIIESMFYLYKITGDVKYQQWAWALFQSIQTHCRVGSGYSGLKNVAEENPDEKHDNAMEGFFLAETLKYLYLIFGEEHEYNLNDYVFNTEAHPLRPIWK</sequence>
<dbReference type="FunFam" id="1.50.10.10:FF:000017">
    <property type="entry name" value="alpha-1,2-Mannosidase"/>
    <property type="match status" value="1"/>
</dbReference>
<dbReference type="SUPFAM" id="SSF48225">
    <property type="entry name" value="Seven-hairpin glycosidases"/>
    <property type="match status" value="1"/>
</dbReference>
<evidence type="ECO:0000256" key="19">
    <source>
        <dbReference type="PIRSR" id="PIRSR601382-2"/>
    </source>
</evidence>
<reference evidence="24 25" key="1">
    <citation type="submission" date="2024-03" db="EMBL/GenBank/DDBJ databases">
        <title>The Acrasis kona genome and developmental transcriptomes reveal deep origins of eukaryotic multicellular pathways.</title>
        <authorList>
            <person name="Sheikh S."/>
            <person name="Fu C.-J."/>
            <person name="Brown M.W."/>
            <person name="Baldauf S.L."/>
        </authorList>
    </citation>
    <scope>NUCLEOTIDE SEQUENCE [LARGE SCALE GENOMIC DNA]</scope>
    <source>
        <strain evidence="24 25">ATCC MYA-3509</strain>
    </source>
</reference>
<evidence type="ECO:0000256" key="8">
    <source>
        <dbReference type="ARBA" id="ARBA00022837"/>
    </source>
</evidence>
<dbReference type="GO" id="GO:0005783">
    <property type="term" value="C:endoplasmic reticulum"/>
    <property type="evidence" value="ECO:0007669"/>
    <property type="project" value="TreeGrafter"/>
</dbReference>
<keyword evidence="10 23" id="KW-1133">Transmembrane helix</keyword>
<dbReference type="EMBL" id="JAOPGA020000623">
    <property type="protein sequence ID" value="KAL0480040.1"/>
    <property type="molecule type" value="Genomic_DNA"/>
</dbReference>
<feature type="transmembrane region" description="Helical" evidence="23">
    <location>
        <begin position="62"/>
        <end position="84"/>
    </location>
</feature>
<evidence type="ECO:0000256" key="4">
    <source>
        <dbReference type="ARBA" id="ARBA00007658"/>
    </source>
</evidence>
<feature type="active site" evidence="18">
    <location>
        <position position="544"/>
    </location>
</feature>
<evidence type="ECO:0000256" key="10">
    <source>
        <dbReference type="ARBA" id="ARBA00022989"/>
    </source>
</evidence>
<evidence type="ECO:0000256" key="22">
    <source>
        <dbReference type="SAM" id="MobiDB-lite"/>
    </source>
</evidence>
<evidence type="ECO:0000256" key="17">
    <source>
        <dbReference type="ARBA" id="ARBA00048605"/>
    </source>
</evidence>
<keyword evidence="5 23" id="KW-0812">Transmembrane</keyword>
<keyword evidence="15 21" id="KW-0326">Glycosidase</keyword>
<accession>A0AAW2YSC9</accession>
<dbReference type="GO" id="GO:0000139">
    <property type="term" value="C:Golgi membrane"/>
    <property type="evidence" value="ECO:0007669"/>
    <property type="project" value="UniProtKB-SubCell"/>
</dbReference>
<evidence type="ECO:0000256" key="6">
    <source>
        <dbReference type="ARBA" id="ARBA00022723"/>
    </source>
</evidence>
<evidence type="ECO:0000256" key="14">
    <source>
        <dbReference type="ARBA" id="ARBA00023180"/>
    </source>
</evidence>
<dbReference type="InterPro" id="IPR036026">
    <property type="entry name" value="Seven-hairpin_glycosidases"/>
</dbReference>
<keyword evidence="8 19" id="KW-0106">Calcium</keyword>
<keyword evidence="14" id="KW-0325">Glycoprotein</keyword>
<comment type="pathway">
    <text evidence="3">Protein modification; protein glycosylation.</text>
</comment>
<dbReference type="EC" id="3.2.1.-" evidence="21"/>
<dbReference type="GO" id="GO:0009100">
    <property type="term" value="P:glycoprotein metabolic process"/>
    <property type="evidence" value="ECO:0007669"/>
    <property type="project" value="UniProtKB-ARBA"/>
</dbReference>
<comment type="cofactor">
    <cofactor evidence="1 19">
        <name>Ca(2+)</name>
        <dbReference type="ChEBI" id="CHEBI:29108"/>
    </cofactor>
</comment>
<dbReference type="PRINTS" id="PR00747">
    <property type="entry name" value="GLYHDRLASE47"/>
</dbReference>
<keyword evidence="7 21" id="KW-0378">Hydrolase</keyword>
<keyword evidence="12 23" id="KW-0472">Membrane</keyword>
<evidence type="ECO:0000256" key="11">
    <source>
        <dbReference type="ARBA" id="ARBA00023034"/>
    </source>
</evidence>
<proteinExistence type="inferred from homology"/>
<dbReference type="GO" id="GO:0005975">
    <property type="term" value="P:carbohydrate metabolic process"/>
    <property type="evidence" value="ECO:0007669"/>
    <property type="project" value="InterPro"/>
</dbReference>
<evidence type="ECO:0000313" key="25">
    <source>
        <dbReference type="Proteomes" id="UP001431209"/>
    </source>
</evidence>
<keyword evidence="9" id="KW-0735">Signal-anchor</keyword>
<evidence type="ECO:0000256" key="2">
    <source>
        <dbReference type="ARBA" id="ARBA00004323"/>
    </source>
</evidence>
<evidence type="ECO:0000256" key="21">
    <source>
        <dbReference type="RuleBase" id="RU361193"/>
    </source>
</evidence>
<feature type="active site" description="Proton donor" evidence="18">
    <location>
        <position position="276"/>
    </location>
</feature>
<name>A0AAW2YSC9_9EUKA</name>
<feature type="active site" description="Proton donor" evidence="18">
    <location>
        <position position="521"/>
    </location>
</feature>
<dbReference type="GO" id="GO:0005509">
    <property type="term" value="F:calcium ion binding"/>
    <property type="evidence" value="ECO:0007669"/>
    <property type="project" value="InterPro"/>
</dbReference>
<keyword evidence="6 19" id="KW-0479">Metal-binding</keyword>
<dbReference type="InterPro" id="IPR050749">
    <property type="entry name" value="Glycosyl_Hydrolase_47"/>
</dbReference>
<feature type="compositionally biased region" description="Basic and acidic residues" evidence="22">
    <location>
        <begin position="161"/>
        <end position="183"/>
    </location>
</feature>
<evidence type="ECO:0000256" key="23">
    <source>
        <dbReference type="SAM" id="Phobius"/>
    </source>
</evidence>
<evidence type="ECO:0000256" key="5">
    <source>
        <dbReference type="ARBA" id="ARBA00022692"/>
    </source>
</evidence>
<evidence type="ECO:0000256" key="20">
    <source>
        <dbReference type="PIRSR" id="PIRSR601382-3"/>
    </source>
</evidence>
<dbReference type="Pfam" id="PF01532">
    <property type="entry name" value="Glyco_hydro_47"/>
    <property type="match status" value="1"/>
</dbReference>
<feature type="disulfide bond" evidence="20">
    <location>
        <begin position="471"/>
        <end position="507"/>
    </location>
</feature>
<gene>
    <name evidence="24" type="ORF">AKO1_010913</name>
</gene>
<dbReference type="InterPro" id="IPR001382">
    <property type="entry name" value="Glyco_hydro_47"/>
</dbReference>
<evidence type="ECO:0000256" key="15">
    <source>
        <dbReference type="ARBA" id="ARBA00023295"/>
    </source>
</evidence>
<evidence type="ECO:0000256" key="9">
    <source>
        <dbReference type="ARBA" id="ARBA00022968"/>
    </source>
</evidence>
<dbReference type="Proteomes" id="UP001431209">
    <property type="component" value="Unassembled WGS sequence"/>
</dbReference>
<organism evidence="24 25">
    <name type="scientific">Acrasis kona</name>
    <dbReference type="NCBI Taxonomy" id="1008807"/>
    <lineage>
        <taxon>Eukaryota</taxon>
        <taxon>Discoba</taxon>
        <taxon>Heterolobosea</taxon>
        <taxon>Tetramitia</taxon>
        <taxon>Eutetramitia</taxon>
        <taxon>Acrasidae</taxon>
        <taxon>Acrasis</taxon>
    </lineage>
</organism>
<feature type="binding site" evidence="19">
    <location>
        <position position="632"/>
    </location>
    <ligand>
        <name>Ca(2+)</name>
        <dbReference type="ChEBI" id="CHEBI:29108"/>
    </ligand>
</feature>
<evidence type="ECO:0000256" key="3">
    <source>
        <dbReference type="ARBA" id="ARBA00004922"/>
    </source>
</evidence>
<dbReference type="InterPro" id="IPR012341">
    <property type="entry name" value="6hp_glycosidase-like_sf"/>
</dbReference>
<keyword evidence="11" id="KW-0333">Golgi apparatus</keyword>
<dbReference type="Gene3D" id="1.50.10.10">
    <property type="match status" value="1"/>
</dbReference>
<comment type="caution">
    <text evidence="24">The sequence shown here is derived from an EMBL/GenBank/DDBJ whole genome shotgun (WGS) entry which is preliminary data.</text>
</comment>